<dbReference type="GO" id="GO:0006935">
    <property type="term" value="P:chemotaxis"/>
    <property type="evidence" value="ECO:0007669"/>
    <property type="project" value="InterPro"/>
</dbReference>
<dbReference type="PRINTS" id="PR00260">
    <property type="entry name" value="CHEMTRNSDUCR"/>
</dbReference>
<dbReference type="PROSITE" id="PS50885">
    <property type="entry name" value="HAMP"/>
    <property type="match status" value="1"/>
</dbReference>
<name>A0A1J5REA2_9ZZZZ</name>
<gene>
    <name evidence="4" type="primary">amiC_13</name>
    <name evidence="4" type="ORF">GALL_277850</name>
</gene>
<accession>A0A1J5REA2</accession>
<reference evidence="4" key="1">
    <citation type="submission" date="2016-10" db="EMBL/GenBank/DDBJ databases">
        <title>Sequence of Gallionella enrichment culture.</title>
        <authorList>
            <person name="Poehlein A."/>
            <person name="Muehling M."/>
            <person name="Daniel R."/>
        </authorList>
    </citation>
    <scope>NUCLEOTIDE SEQUENCE</scope>
</reference>
<sequence length="717" mass="75077">MAPRFLNGSLRALAAAAEEIAAGSRYCKVPCLGQAGAAGHLAQALDRLRHQLLEADGAMAEREADGEHEEQRRASLELFVTRFETAVAGVQSSLSGAAGEMRTAATALAEQAGRVSERSQAVESSARATTQEVGTLAQATGQLDQSLAELEGRAGHAAEGIVSAVGRIDAADTVIRGLASAAEQIGGMAHVIADIAGQTRMLALNATIEAARAGEAGRGFAVVASEVKNLVAETEKATGDIDGFARGIQQAASETMEAMAAIGAAMRDVNALVAAVAAATHQQSAASRTIAAGVGNTAIEARDMQAAIHEVAAATGQTRSEADRVHLAAEGLGEQSERLRSAVADFLADMDHGAIRIGVLQSLSGGSAVGERPLKEVLRMEVAALNARGGLLGRPVEAVFYNPRSIPERYAELAEQALGADKVSALFGTWSSTSRKLVLPVLARHDGLLFYPSQYEGGERDERVVYCGAPPNQQLLPAVAHLMSPEGGGYRRFFLVGNDTLYPRETHKVLTAFLAGQGVPAAAVRERLLPVGADDWSRVAAEIRAFCKGGGGPALVVSTVGGDSNFYFFRQMEGAGVPVLTVSIGETEAAEMPAASLRGTLVAWNYLMAVDSPENTRFLADWRAFCQDPQAVCNDAMEASVLAFRLWAAAVAAAGSPEAARVRAVLPRQKVRSLTGFDLFLDAASRHLHKPAMLGRLEADGAIRILWRSAGLIAPEP</sequence>
<protein>
    <submittedName>
        <fullName evidence="4">Aliphatic amidase expression-regulating protein</fullName>
    </submittedName>
</protein>
<comment type="caution">
    <text evidence="4">The sequence shown here is derived from an EMBL/GenBank/DDBJ whole genome shotgun (WGS) entry which is preliminary data.</text>
</comment>
<dbReference type="PANTHER" id="PTHR47628:SF1">
    <property type="entry name" value="ALIPHATIC AMIDASE EXPRESSION-REGULATING PROTEIN"/>
    <property type="match status" value="1"/>
</dbReference>
<dbReference type="Pfam" id="PF00015">
    <property type="entry name" value="MCPsignal"/>
    <property type="match status" value="1"/>
</dbReference>
<dbReference type="GO" id="GO:0016020">
    <property type="term" value="C:membrane"/>
    <property type="evidence" value="ECO:0007669"/>
    <property type="project" value="InterPro"/>
</dbReference>
<dbReference type="Gene3D" id="1.10.287.950">
    <property type="entry name" value="Methyl-accepting chemotaxis protein"/>
    <property type="match status" value="1"/>
</dbReference>
<dbReference type="SUPFAM" id="SSF53822">
    <property type="entry name" value="Periplasmic binding protein-like I"/>
    <property type="match status" value="1"/>
</dbReference>
<organism evidence="4">
    <name type="scientific">mine drainage metagenome</name>
    <dbReference type="NCBI Taxonomy" id="410659"/>
    <lineage>
        <taxon>unclassified sequences</taxon>
        <taxon>metagenomes</taxon>
        <taxon>ecological metagenomes</taxon>
    </lineage>
</organism>
<dbReference type="Pfam" id="PF13433">
    <property type="entry name" value="Peripla_BP_5"/>
    <property type="match status" value="1"/>
</dbReference>
<dbReference type="Gene3D" id="3.40.50.2300">
    <property type="match status" value="2"/>
</dbReference>
<dbReference type="PROSITE" id="PS50111">
    <property type="entry name" value="CHEMOTAXIS_TRANSDUC_2"/>
    <property type="match status" value="1"/>
</dbReference>
<feature type="domain" description="HAMP" evidence="3">
    <location>
        <begin position="4"/>
        <end position="57"/>
    </location>
</feature>
<evidence type="ECO:0000259" key="2">
    <source>
        <dbReference type="PROSITE" id="PS50111"/>
    </source>
</evidence>
<dbReference type="SMART" id="SM00283">
    <property type="entry name" value="MA"/>
    <property type="match status" value="1"/>
</dbReference>
<dbReference type="GO" id="GO:0004888">
    <property type="term" value="F:transmembrane signaling receptor activity"/>
    <property type="evidence" value="ECO:0007669"/>
    <property type="project" value="InterPro"/>
</dbReference>
<dbReference type="AlphaFoldDB" id="A0A1J5REA2"/>
<dbReference type="PANTHER" id="PTHR47628">
    <property type="match status" value="1"/>
</dbReference>
<evidence type="ECO:0000313" key="4">
    <source>
        <dbReference type="EMBL" id="OIQ90335.1"/>
    </source>
</evidence>
<dbReference type="SMART" id="SM00304">
    <property type="entry name" value="HAMP"/>
    <property type="match status" value="2"/>
</dbReference>
<comment type="similarity">
    <text evidence="1">Belongs to the methyl-accepting chemotaxis (MCP) protein family.</text>
</comment>
<feature type="domain" description="Methyl-accepting transducer" evidence="2">
    <location>
        <begin position="90"/>
        <end position="326"/>
    </location>
</feature>
<dbReference type="InterPro" id="IPR004089">
    <property type="entry name" value="MCPsignal_dom"/>
</dbReference>
<evidence type="ECO:0000256" key="1">
    <source>
        <dbReference type="ARBA" id="ARBA00029447"/>
    </source>
</evidence>
<proteinExistence type="inferred from homology"/>
<dbReference type="InterPro" id="IPR028082">
    <property type="entry name" value="Peripla_BP_I"/>
</dbReference>
<evidence type="ECO:0000259" key="3">
    <source>
        <dbReference type="PROSITE" id="PS50885"/>
    </source>
</evidence>
<dbReference type="InterPro" id="IPR003660">
    <property type="entry name" value="HAMP_dom"/>
</dbReference>
<dbReference type="SUPFAM" id="SSF58104">
    <property type="entry name" value="Methyl-accepting chemotaxis protein (MCP) signaling domain"/>
    <property type="match status" value="1"/>
</dbReference>
<dbReference type="GO" id="GO:0007165">
    <property type="term" value="P:signal transduction"/>
    <property type="evidence" value="ECO:0007669"/>
    <property type="project" value="InterPro"/>
</dbReference>
<dbReference type="EMBL" id="MLJW01000296">
    <property type="protein sequence ID" value="OIQ90335.1"/>
    <property type="molecule type" value="Genomic_DNA"/>
</dbReference>
<dbReference type="InterPro" id="IPR004090">
    <property type="entry name" value="Chemotax_Me-accpt_rcpt"/>
</dbReference>